<organism evidence="1 2">
    <name type="scientific">Tanacetum coccineum</name>
    <dbReference type="NCBI Taxonomy" id="301880"/>
    <lineage>
        <taxon>Eukaryota</taxon>
        <taxon>Viridiplantae</taxon>
        <taxon>Streptophyta</taxon>
        <taxon>Embryophyta</taxon>
        <taxon>Tracheophyta</taxon>
        <taxon>Spermatophyta</taxon>
        <taxon>Magnoliopsida</taxon>
        <taxon>eudicotyledons</taxon>
        <taxon>Gunneridae</taxon>
        <taxon>Pentapetalae</taxon>
        <taxon>asterids</taxon>
        <taxon>campanulids</taxon>
        <taxon>Asterales</taxon>
        <taxon>Asteraceae</taxon>
        <taxon>Asteroideae</taxon>
        <taxon>Anthemideae</taxon>
        <taxon>Anthemidinae</taxon>
        <taxon>Tanacetum</taxon>
    </lineage>
</organism>
<keyword evidence="2" id="KW-1185">Reference proteome</keyword>
<comment type="caution">
    <text evidence="1">The sequence shown here is derived from an EMBL/GenBank/DDBJ whole genome shotgun (WGS) entry which is preliminary data.</text>
</comment>
<dbReference type="EMBL" id="BQNB010019380">
    <property type="protein sequence ID" value="GJT84685.1"/>
    <property type="molecule type" value="Genomic_DNA"/>
</dbReference>
<reference evidence="1" key="2">
    <citation type="submission" date="2022-01" db="EMBL/GenBank/DDBJ databases">
        <authorList>
            <person name="Yamashiro T."/>
            <person name="Shiraishi A."/>
            <person name="Satake H."/>
            <person name="Nakayama K."/>
        </authorList>
    </citation>
    <scope>NUCLEOTIDE SEQUENCE</scope>
</reference>
<name>A0ABQ5HAG9_9ASTR</name>
<protein>
    <recommendedName>
        <fullName evidence="3">Integrase, catalytic region, zinc finger, CCHC-type, peptidase aspartic, catalytic</fullName>
    </recommendedName>
</protein>
<gene>
    <name evidence="1" type="ORF">Tco_1066402</name>
</gene>
<evidence type="ECO:0008006" key="3">
    <source>
        <dbReference type="Google" id="ProtNLM"/>
    </source>
</evidence>
<evidence type="ECO:0000313" key="1">
    <source>
        <dbReference type="EMBL" id="GJT84685.1"/>
    </source>
</evidence>
<sequence length="411" mass="47367">MITLVENIIVVGADNRPPTLDKSMHNSWQSCMILYIKGNEHGRMILDSILNGQLVYGTIKVDGVTRTKTYKELSDKEKLQDDCDILATNVVLQCLPPDVYSLFNHHNVAKEIWDRLKLLMQGNELSQQERECKLYNEFDRFTSAKGESLHEYYLSLQPVWSKFMTDVKLAKNMHTSNYDQLYAYLSQHEVHATEVCVMRERFTNPLALDIFQSKKPSYHSGWQSNSSASARETKLEFYWMRGIWLDNELNQKGQGMLNGSRRRYYYFMNRNLTDDLDAFDSNCDEAPSARVVLMANLSSYDSDAISEVPILDTYQDNSVLDHYVQEMYYSEQPAFNPTSYIEITSDSNIILYDQYLKETESTVVQNTTSTEQQNAVIMSVIDEISSQVAKCNAESLVNKNVNESLTTELDR</sequence>
<reference evidence="1" key="1">
    <citation type="journal article" date="2022" name="Int. J. Mol. Sci.">
        <title>Draft Genome of Tanacetum Coccineum: Genomic Comparison of Closely Related Tanacetum-Family Plants.</title>
        <authorList>
            <person name="Yamashiro T."/>
            <person name="Shiraishi A."/>
            <person name="Nakayama K."/>
            <person name="Satake H."/>
        </authorList>
    </citation>
    <scope>NUCLEOTIDE SEQUENCE</scope>
</reference>
<proteinExistence type="predicted"/>
<dbReference type="Proteomes" id="UP001151760">
    <property type="component" value="Unassembled WGS sequence"/>
</dbReference>
<evidence type="ECO:0000313" key="2">
    <source>
        <dbReference type="Proteomes" id="UP001151760"/>
    </source>
</evidence>
<accession>A0ABQ5HAG9</accession>